<gene>
    <name evidence="5" type="ORF">QQ91_0012485</name>
</gene>
<dbReference type="AlphaFoldDB" id="A0ABD4T5I9"/>
<organism evidence="5 6">
    <name type="scientific">Lyngbya confervoides BDU141951</name>
    <dbReference type="NCBI Taxonomy" id="1574623"/>
    <lineage>
        <taxon>Bacteria</taxon>
        <taxon>Bacillati</taxon>
        <taxon>Cyanobacteriota</taxon>
        <taxon>Cyanophyceae</taxon>
        <taxon>Oscillatoriophycideae</taxon>
        <taxon>Oscillatoriales</taxon>
        <taxon>Microcoleaceae</taxon>
        <taxon>Lyngbya</taxon>
    </lineage>
</organism>
<dbReference type="Pfam" id="PF03400">
    <property type="entry name" value="DDE_Tnp_IS1"/>
    <property type="match status" value="1"/>
</dbReference>
<dbReference type="InterPro" id="IPR005063">
    <property type="entry name" value="Transposase_27"/>
</dbReference>
<dbReference type="Proteomes" id="UP000031561">
    <property type="component" value="Unassembled WGS sequence"/>
</dbReference>
<evidence type="ECO:0000256" key="2">
    <source>
        <dbReference type="ARBA" id="ARBA00008841"/>
    </source>
</evidence>
<keyword evidence="3" id="KW-0815">Transposition</keyword>
<proteinExistence type="inferred from homology"/>
<keyword evidence="4" id="KW-0233">DNA recombination</keyword>
<name>A0ABD4T5I9_9CYAN</name>
<dbReference type="GO" id="GO:0032196">
    <property type="term" value="P:transposition"/>
    <property type="evidence" value="ECO:0007669"/>
    <property type="project" value="UniProtKB-KW"/>
</dbReference>
<accession>A0ABD4T5I9</accession>
<reference evidence="5 6" key="1">
    <citation type="journal article" date="2015" name="Genome Announc.">
        <title>Draft Genome Sequence of Filamentous Marine Cyanobacterium Lyngbya confervoides Strain BDU141951.</title>
        <authorList>
            <person name="Chandrababunaidu M.M."/>
            <person name="Sen D."/>
            <person name="Tripathy S."/>
        </authorList>
    </citation>
    <scope>NUCLEOTIDE SEQUENCE [LARGE SCALE GENOMIC DNA]</scope>
    <source>
        <strain evidence="5 6">BDU141951</strain>
    </source>
</reference>
<evidence type="ECO:0000256" key="3">
    <source>
        <dbReference type="ARBA" id="ARBA00022578"/>
    </source>
</evidence>
<dbReference type="NCBIfam" id="NF033558">
    <property type="entry name" value="transpos_IS1"/>
    <property type="match status" value="1"/>
</dbReference>
<dbReference type="GO" id="GO:0006310">
    <property type="term" value="P:DNA recombination"/>
    <property type="evidence" value="ECO:0007669"/>
    <property type="project" value="UniProtKB-KW"/>
</dbReference>
<comment type="caution">
    <text evidence="5">The sequence shown here is derived from an EMBL/GenBank/DDBJ whole genome shotgun (WGS) entry which is preliminary data.</text>
</comment>
<evidence type="ECO:0000256" key="1">
    <source>
        <dbReference type="ARBA" id="ARBA00004091"/>
    </source>
</evidence>
<dbReference type="InterPro" id="IPR051354">
    <property type="entry name" value="Transposase_27_IS1"/>
</dbReference>
<evidence type="ECO:0000313" key="6">
    <source>
        <dbReference type="Proteomes" id="UP000031561"/>
    </source>
</evidence>
<dbReference type="EMBL" id="JTHE03000066">
    <property type="protein sequence ID" value="MCM1983635.1"/>
    <property type="molecule type" value="Genomic_DNA"/>
</dbReference>
<dbReference type="RefSeq" id="WP_166282533.1">
    <property type="nucleotide sequence ID" value="NZ_JTHE03000066.1"/>
</dbReference>
<evidence type="ECO:0000256" key="4">
    <source>
        <dbReference type="ARBA" id="ARBA00023172"/>
    </source>
</evidence>
<protein>
    <submittedName>
        <fullName evidence="5">IS1 family transposase</fullName>
    </submittedName>
</protein>
<dbReference type="PANTHER" id="PTHR33293">
    <property type="entry name" value="INSERTION ELEMENT IS1 1 PROTEIN INSB-RELATED"/>
    <property type="match status" value="1"/>
</dbReference>
<comment type="function">
    <text evidence="1">Absolutely required for transposition of IS1.</text>
</comment>
<keyword evidence="6" id="KW-1185">Reference proteome</keyword>
<dbReference type="PANTHER" id="PTHR33293:SF1">
    <property type="entry name" value="INSERTION ELEMENT IS1 1 PROTEIN INSB-RELATED"/>
    <property type="match status" value="1"/>
</dbReference>
<evidence type="ECO:0000313" key="5">
    <source>
        <dbReference type="EMBL" id="MCM1983635.1"/>
    </source>
</evidence>
<comment type="similarity">
    <text evidence="2">Belongs to the transposase 27 family.</text>
</comment>
<sequence length="258" mass="29629">MTCPTCGSHDISKNGTTRRGKQNYKCRDCNRQFVENPQWKPKDKDTLGFVDLLLLEKIPLAGIARTTDVSKNWLQHYVNTCYAAVPQSVEVVPKSKGKLKVQMDELWSFVDEKGNKQWVWLAIDAQTREVIGCHIGDGLRPVGDHRSRESAQKLWQSMPGVYRQCAVVHTDHWEAYETAIPATRHRAVGKESGLTSYIERFNNTLRQRVSRLVRKTLSFSKKLENHVGAIWNFIHEYNRLIREKIAGNKSSAIFSILY</sequence>